<evidence type="ECO:0000256" key="5">
    <source>
        <dbReference type="ARBA" id="ARBA00005363"/>
    </source>
</evidence>
<comment type="caution">
    <text evidence="21">The sequence shown here is derived from an EMBL/GenBank/DDBJ whole genome shotgun (WGS) entry which is preliminary data.</text>
</comment>
<sequence length="252" mass="27025">MKILATLFTILLLVNFCFSTPIRLLDGNNCSFNATDGKIYDLSSIGYLEYNYPSTSVVPNRIIALNLCSALTGTQPCGTNPKPTYICQKDSATSQTGMGLTATTPTQLQPSANDTFVSLQYTGVLCGMNNIKTIVNIECGGSDKIFSVTQGTLKPNACSVQNTIIIQSNMFCSSSPKSGLSGGDVFLIIFFCGFGAYFIFGIAIQCYRGKRGAEAVPNIEFWKSFGGLIKDGVGFIKSKIFRTAATSGYQAI</sequence>
<evidence type="ECO:0000256" key="1">
    <source>
        <dbReference type="ARBA" id="ARBA00004304"/>
    </source>
</evidence>
<proteinExistence type="inferred from homology"/>
<evidence type="ECO:0000256" key="15">
    <source>
        <dbReference type="ARBA" id="ARBA00023136"/>
    </source>
</evidence>
<keyword evidence="16" id="KW-1015">Disulfide bond</keyword>
<dbReference type="HOGENOM" id="CLU_058440_1_0_1"/>
<dbReference type="InterPro" id="IPR009011">
    <property type="entry name" value="Man6P_isomerase_rcpt-bd_dom_sf"/>
</dbReference>
<evidence type="ECO:0000256" key="12">
    <source>
        <dbReference type="ARBA" id="ARBA00023006"/>
    </source>
</evidence>
<dbReference type="GO" id="GO:0010008">
    <property type="term" value="C:endosome membrane"/>
    <property type="evidence" value="ECO:0007669"/>
    <property type="project" value="UniProtKB-SubCell"/>
</dbReference>
<dbReference type="Gene3D" id="2.70.130.10">
    <property type="entry name" value="Mannose-6-phosphate receptor binding domain"/>
    <property type="match status" value="1"/>
</dbReference>
<evidence type="ECO:0000256" key="19">
    <source>
        <dbReference type="SAM" id="SignalP"/>
    </source>
</evidence>
<keyword evidence="13" id="KW-0333">Golgi apparatus</keyword>
<gene>
    <name evidence="21" type="ORF">DDB_G0279059</name>
</gene>
<dbReference type="Reactome" id="R-DDI-8856825">
    <property type="pathway name" value="Cargo recognition for clathrin-mediated endocytosis"/>
</dbReference>
<evidence type="ECO:0000256" key="4">
    <source>
        <dbReference type="ARBA" id="ARBA00004472"/>
    </source>
</evidence>
<evidence type="ECO:0000256" key="3">
    <source>
        <dbReference type="ARBA" id="ARBA00004394"/>
    </source>
</evidence>
<dbReference type="AlphaFoldDB" id="Q54XB6"/>
<reference evidence="21 22" key="1">
    <citation type="journal article" date="2005" name="Nature">
        <title>The genome of the social amoeba Dictyostelium discoideum.</title>
        <authorList>
            <consortium name="The Dictyostelium discoideum Sequencing Consortium"/>
            <person name="Eichinger L."/>
            <person name="Pachebat J.A."/>
            <person name="Glockner G."/>
            <person name="Rajandream M.A."/>
            <person name="Sucgang R."/>
            <person name="Berriman M."/>
            <person name="Song J."/>
            <person name="Olsen R."/>
            <person name="Szafranski K."/>
            <person name="Xu Q."/>
            <person name="Tunggal B."/>
            <person name="Kummerfeld S."/>
            <person name="Madera M."/>
            <person name="Konfortov B.A."/>
            <person name="Rivero F."/>
            <person name="Bankier A.T."/>
            <person name="Lehmann R."/>
            <person name="Hamlin N."/>
            <person name="Davies R."/>
            <person name="Gaudet P."/>
            <person name="Fey P."/>
            <person name="Pilcher K."/>
            <person name="Chen G."/>
            <person name="Saunders D."/>
            <person name="Sodergren E."/>
            <person name="Davis P."/>
            <person name="Kerhornou A."/>
            <person name="Nie X."/>
            <person name="Hall N."/>
            <person name="Anjard C."/>
            <person name="Hemphill L."/>
            <person name="Bason N."/>
            <person name="Farbrother P."/>
            <person name="Desany B."/>
            <person name="Just E."/>
            <person name="Morio T."/>
            <person name="Rost R."/>
            <person name="Churcher C."/>
            <person name="Cooper J."/>
            <person name="Haydock S."/>
            <person name="van Driessche N."/>
            <person name="Cronin A."/>
            <person name="Goodhead I."/>
            <person name="Muzny D."/>
            <person name="Mourier T."/>
            <person name="Pain A."/>
            <person name="Lu M."/>
            <person name="Harper D."/>
            <person name="Lindsay R."/>
            <person name="Hauser H."/>
            <person name="James K."/>
            <person name="Quiles M."/>
            <person name="Madan Babu M."/>
            <person name="Saito T."/>
            <person name="Buchrieser C."/>
            <person name="Wardroper A."/>
            <person name="Felder M."/>
            <person name="Thangavelu M."/>
            <person name="Johnson D."/>
            <person name="Knights A."/>
            <person name="Loulseged H."/>
            <person name="Mungall K."/>
            <person name="Oliver K."/>
            <person name="Price C."/>
            <person name="Quail M.A."/>
            <person name="Urushihara H."/>
            <person name="Hernandez J."/>
            <person name="Rabbinowitsch E."/>
            <person name="Steffen D."/>
            <person name="Sanders M."/>
            <person name="Ma J."/>
            <person name="Kohara Y."/>
            <person name="Sharp S."/>
            <person name="Simmonds M."/>
            <person name="Spiegler S."/>
            <person name="Tivey A."/>
            <person name="Sugano S."/>
            <person name="White B."/>
            <person name="Walker D."/>
            <person name="Woodward J."/>
            <person name="Winckler T."/>
            <person name="Tanaka Y."/>
            <person name="Shaulsky G."/>
            <person name="Schleicher M."/>
            <person name="Weinstock G."/>
            <person name="Rosenthal A."/>
            <person name="Cox E.C."/>
            <person name="Chisholm R.L."/>
            <person name="Gibbs R."/>
            <person name="Loomis W.F."/>
            <person name="Platzer M."/>
            <person name="Kay R.R."/>
            <person name="Williams J."/>
            <person name="Dear P.H."/>
            <person name="Noegel A.A."/>
            <person name="Barrell B."/>
            <person name="Kuspa A."/>
        </authorList>
    </citation>
    <scope>NUCLEOTIDE SEQUENCE [LARGE SCALE GENOMIC DNA]</scope>
    <source>
        <strain evidence="21 22">AX4</strain>
    </source>
</reference>
<keyword evidence="7" id="KW-0813">Transport</keyword>
<keyword evidence="17" id="KW-0968">Cytoplasmic vesicle</keyword>
<keyword evidence="12" id="KW-0072">Autophagy</keyword>
<evidence type="ECO:0000313" key="21">
    <source>
        <dbReference type="EMBL" id="EAL67951.1"/>
    </source>
</evidence>
<evidence type="ECO:0000256" key="16">
    <source>
        <dbReference type="ARBA" id="ARBA00023157"/>
    </source>
</evidence>
<dbReference type="Proteomes" id="UP000002195">
    <property type="component" value="Unassembled WGS sequence"/>
</dbReference>
<dbReference type="EMBL" id="AAFI02000026">
    <property type="protein sequence ID" value="EAL67951.1"/>
    <property type="molecule type" value="Genomic_DNA"/>
</dbReference>
<protein>
    <recommendedName>
        <fullName evidence="6">Autophagy-related protein 27</fullName>
    </recommendedName>
</protein>
<dbReference type="PhylomeDB" id="Q54XB6"/>
<feature type="chain" id="PRO_5004249952" description="Autophagy-related protein 27" evidence="19">
    <location>
        <begin position="20"/>
        <end position="252"/>
    </location>
</feature>
<dbReference type="PROSITE" id="PS51914">
    <property type="entry name" value="MRH"/>
    <property type="match status" value="1"/>
</dbReference>
<evidence type="ECO:0000256" key="8">
    <source>
        <dbReference type="ARBA" id="ARBA00022692"/>
    </source>
</evidence>
<keyword evidence="14" id="KW-0496">Mitochondrion</keyword>
<evidence type="ECO:0000256" key="7">
    <source>
        <dbReference type="ARBA" id="ARBA00022448"/>
    </source>
</evidence>
<dbReference type="KEGG" id="ddi:DDB_G0279059"/>
<feature type="signal peptide" evidence="19">
    <location>
        <begin position="1"/>
        <end position="19"/>
    </location>
</feature>
<dbReference type="dictyBase" id="DDB_G0279059"/>
<accession>Q54XB6</accession>
<evidence type="ECO:0000256" key="2">
    <source>
        <dbReference type="ARBA" id="ARBA00004358"/>
    </source>
</evidence>
<evidence type="ECO:0000256" key="6">
    <source>
        <dbReference type="ARBA" id="ARBA00013776"/>
    </source>
</evidence>
<organism evidence="21 22">
    <name type="scientific">Dictyostelium discoideum</name>
    <name type="common">Social amoeba</name>
    <dbReference type="NCBI Taxonomy" id="44689"/>
    <lineage>
        <taxon>Eukaryota</taxon>
        <taxon>Amoebozoa</taxon>
        <taxon>Evosea</taxon>
        <taxon>Eumycetozoa</taxon>
        <taxon>Dictyostelia</taxon>
        <taxon>Dictyosteliales</taxon>
        <taxon>Dictyosteliaceae</taxon>
        <taxon>Dictyostelium</taxon>
    </lineage>
</organism>
<dbReference type="Pfam" id="PF09451">
    <property type="entry name" value="ATG27"/>
    <property type="match status" value="1"/>
</dbReference>
<feature type="domain" description="MRH" evidence="20">
    <location>
        <begin position="28"/>
        <end position="172"/>
    </location>
</feature>
<dbReference type="InterPro" id="IPR018939">
    <property type="entry name" value="Autophagy-rel_prot_27"/>
</dbReference>
<evidence type="ECO:0000256" key="17">
    <source>
        <dbReference type="ARBA" id="ARBA00023329"/>
    </source>
</evidence>
<dbReference type="GO" id="GO:0031966">
    <property type="term" value="C:mitochondrial membrane"/>
    <property type="evidence" value="ECO:0007669"/>
    <property type="project" value="UniProtKB-SubCell"/>
</dbReference>
<dbReference type="VEuPathDB" id="AmoebaDB:DDB_G0279059"/>
<keyword evidence="9 19" id="KW-0732">Signal</keyword>
<dbReference type="eggNOG" id="ENOG502RIE4">
    <property type="taxonomic scope" value="Eukaryota"/>
</dbReference>
<dbReference type="PANTHER" id="PTHR15071:SF0">
    <property type="entry name" value="MANNOSE 6-PHOSPHATE RECEPTOR-LIKE PROTEIN 1"/>
    <property type="match status" value="1"/>
</dbReference>
<dbReference type="RefSeq" id="XP_641945.1">
    <property type="nucleotide sequence ID" value="XM_636853.1"/>
</dbReference>
<dbReference type="InParanoid" id="Q54XB6"/>
<dbReference type="GeneID" id="8621859"/>
<dbReference type="PaxDb" id="44689-DDB0252559"/>
<keyword evidence="15 18" id="KW-0472">Membrane</keyword>
<dbReference type="Reactome" id="R-DDI-8856828">
    <property type="pathway name" value="Clathrin-mediated endocytosis"/>
</dbReference>
<dbReference type="SUPFAM" id="SSF50911">
    <property type="entry name" value="Mannose 6-phosphate receptor domain"/>
    <property type="match status" value="1"/>
</dbReference>
<dbReference type="OMA" id="NIEFWKS"/>
<dbReference type="GO" id="GO:0000139">
    <property type="term" value="C:Golgi membrane"/>
    <property type="evidence" value="ECO:0007669"/>
    <property type="project" value="UniProtKB-SubCell"/>
</dbReference>
<comment type="similarity">
    <text evidence="5">Belongs to the ATG27 family.</text>
</comment>
<evidence type="ECO:0000256" key="13">
    <source>
        <dbReference type="ARBA" id="ARBA00023034"/>
    </source>
</evidence>
<dbReference type="PANTHER" id="PTHR15071">
    <property type="entry name" value="MANNOSE-6-PHOSPHATE RECEPTOR FAMILY MEMBER"/>
    <property type="match status" value="1"/>
</dbReference>
<keyword evidence="22" id="KW-1185">Reference proteome</keyword>
<dbReference type="STRING" id="44689.Q54XB6"/>
<dbReference type="GO" id="GO:0015031">
    <property type="term" value="P:protein transport"/>
    <property type="evidence" value="ECO:0007669"/>
    <property type="project" value="UniProtKB-KW"/>
</dbReference>
<evidence type="ECO:0000259" key="20">
    <source>
        <dbReference type="PROSITE" id="PS51914"/>
    </source>
</evidence>
<evidence type="ECO:0000256" key="18">
    <source>
        <dbReference type="SAM" id="Phobius"/>
    </source>
</evidence>
<evidence type="ECO:0000256" key="9">
    <source>
        <dbReference type="ARBA" id="ARBA00022729"/>
    </source>
</evidence>
<dbReference type="InterPro" id="IPR044865">
    <property type="entry name" value="MRH_dom"/>
</dbReference>
<dbReference type="GO" id="GO:0034045">
    <property type="term" value="C:phagophore assembly site membrane"/>
    <property type="evidence" value="ECO:0007669"/>
    <property type="project" value="UniProtKB-SubCell"/>
</dbReference>
<evidence type="ECO:0000256" key="14">
    <source>
        <dbReference type="ARBA" id="ARBA00023128"/>
    </source>
</evidence>
<keyword evidence="21" id="KW-0675">Receptor</keyword>
<keyword evidence="10" id="KW-0653">Protein transport</keyword>
<keyword evidence="8 18" id="KW-0812">Transmembrane</keyword>
<evidence type="ECO:0000313" key="22">
    <source>
        <dbReference type="Proteomes" id="UP000002195"/>
    </source>
</evidence>
<dbReference type="GO" id="GO:0006914">
    <property type="term" value="P:autophagy"/>
    <property type="evidence" value="ECO:0007669"/>
    <property type="project" value="UniProtKB-KW"/>
</dbReference>
<comment type="subcellular location">
    <subcellularLocation>
        <location evidence="2">Cytoplasmic vesicle membrane</location>
        <topology evidence="2">Single-pass type I membrane protein</topology>
    </subcellularLocation>
    <subcellularLocation>
        <location evidence="3">Golgi apparatus membrane</location>
    </subcellularLocation>
    <subcellularLocation>
        <location evidence="1">Mitochondrion membrane</location>
        <topology evidence="1">Single-pass membrane protein</topology>
    </subcellularLocation>
    <subcellularLocation>
        <location evidence="4">Preautophagosomal structure membrane</location>
        <topology evidence="4">Single-pass type I membrane protein</topology>
    </subcellularLocation>
</comment>
<evidence type="ECO:0000256" key="11">
    <source>
        <dbReference type="ARBA" id="ARBA00022989"/>
    </source>
</evidence>
<evidence type="ECO:0000256" key="10">
    <source>
        <dbReference type="ARBA" id="ARBA00022927"/>
    </source>
</evidence>
<name>Q54XB6_DICDI</name>
<keyword evidence="11 18" id="KW-1133">Transmembrane helix</keyword>
<feature type="transmembrane region" description="Helical" evidence="18">
    <location>
        <begin position="185"/>
        <end position="204"/>
    </location>
</feature>